<dbReference type="EMBL" id="CM002801">
    <property type="protein sequence ID" value="KZN84276.1"/>
    <property type="molecule type" value="Genomic_DNA"/>
</dbReference>
<evidence type="ECO:0000313" key="1">
    <source>
        <dbReference type="EMBL" id="KZN84276.1"/>
    </source>
</evidence>
<accession>A0A161Z4H6</accession>
<sequence length="182" mass="20631">MIQHELLWKAAISVPKYGVVYLAARWECREEFLSTFTVDYQTRLIPPTAISAIGVGHIAVRAEDFKEDSVRMLDNRSAIWDLHDFAHLSAASVCPDLYGSKYFTHLIKLPSELTALIRSSKMHTADPTPRYSDGVLFSKLLTVLFTSEIEAVQRAERVHTYLSLTDTLAEYVADYLMGRCEL</sequence>
<reference evidence="1" key="1">
    <citation type="journal article" date="2014" name="Genome Announc.">
        <title>Complete sequencing and chromosome-scale genome assembly of the industrial progenitor strain P2niaD18 from the penicillin producer Penicillium chrysogenum.</title>
        <authorList>
            <person name="Specht T."/>
            <person name="Dahlmann T.A."/>
            <person name="Zadra I."/>
            <person name="Kurnsteiner H."/>
            <person name="Kuck U."/>
        </authorList>
    </citation>
    <scope>NUCLEOTIDE SEQUENCE [LARGE SCALE GENOMIC DNA]</scope>
    <source>
        <strain evidence="1">P2niaD18</strain>
    </source>
</reference>
<dbReference type="AlphaFoldDB" id="A0A161Z4H6"/>
<organism evidence="1">
    <name type="scientific">Penicillium chrysogenum</name>
    <name type="common">Penicillium notatum</name>
    <dbReference type="NCBI Taxonomy" id="5076"/>
    <lineage>
        <taxon>Eukaryota</taxon>
        <taxon>Fungi</taxon>
        <taxon>Dikarya</taxon>
        <taxon>Ascomycota</taxon>
        <taxon>Pezizomycotina</taxon>
        <taxon>Eurotiomycetes</taxon>
        <taxon>Eurotiomycetidae</taxon>
        <taxon>Eurotiales</taxon>
        <taxon>Aspergillaceae</taxon>
        <taxon>Penicillium</taxon>
        <taxon>Penicillium chrysogenum species complex</taxon>
    </lineage>
</organism>
<name>A0A161Z4H6_PENCH</name>
<protein>
    <submittedName>
        <fullName evidence="1">Uncharacterized protein</fullName>
    </submittedName>
</protein>
<proteinExistence type="predicted"/>
<gene>
    <name evidence="1" type="ORF">EN45_113960</name>
</gene>
<dbReference type="Proteomes" id="UP000076449">
    <property type="component" value="Chromosome IV"/>
</dbReference>